<protein>
    <submittedName>
        <fullName evidence="2">Iron-sulfur cluster assembly protein</fullName>
    </submittedName>
</protein>
<proteinExistence type="predicted"/>
<dbReference type="PANTHER" id="PTHR42831:SF3">
    <property type="entry name" value="1,2-PHENYLACETYL-COA EPOXIDASE, SUBUNIT D-RELATED"/>
    <property type="match status" value="1"/>
</dbReference>
<dbReference type="Gene3D" id="3.30.300.130">
    <property type="entry name" value="Fe-S cluster assembly (FSCA)"/>
    <property type="match status" value="1"/>
</dbReference>
<comment type="caution">
    <text evidence="2">The sequence shown here is derived from an EMBL/GenBank/DDBJ whole genome shotgun (WGS) entry which is preliminary data.</text>
</comment>
<keyword evidence="3" id="KW-1185">Reference proteome</keyword>
<feature type="domain" description="MIP18 family-like" evidence="1">
    <location>
        <begin position="8"/>
        <end position="73"/>
    </location>
</feature>
<accession>A0ABW2UBL0</accession>
<sequence length="386" mass="42426">MSVTIPDKAQILDWLQAVKDPEIPTISLIDLGVVRGVEVDEATGKVSVHLTPTFAGCPAMDYMKRDVERTLLAHGVPEVAVDISMREAWTSDMLTEAGRQALRQHKLAPARARQPGARPRHFGVCGVPQLPRPQYGVAHAVWGYAVPGGALLPRLPPAIRAIQTHLALLRTPVNFLCLIRMPNSLMPSVKTAIVLLLILTGCAASCKRDTSSAAVLDPASAKAVKTQFDVLRDSVDIKWRNMTESDDQKIGVTRLLLRELKGQPNISATQLEALDRANTRLKARRYTQETMASSDLIDQYDTAQDSLLRAVYPVAAPNEQAPTENARNFVEGLRMLDAGVVGFRVQYDRAAQQYNNYLKLHQAQIQSLGGKYANLKPLPLFTITVN</sequence>
<name>A0ABW2UBL0_9BACT</name>
<gene>
    <name evidence="2" type="ORF">ACFQT0_20415</name>
</gene>
<reference evidence="3" key="1">
    <citation type="journal article" date="2019" name="Int. J. Syst. Evol. Microbiol.">
        <title>The Global Catalogue of Microorganisms (GCM) 10K type strain sequencing project: providing services to taxonomists for standard genome sequencing and annotation.</title>
        <authorList>
            <consortium name="The Broad Institute Genomics Platform"/>
            <consortium name="The Broad Institute Genome Sequencing Center for Infectious Disease"/>
            <person name="Wu L."/>
            <person name="Ma J."/>
        </authorList>
    </citation>
    <scope>NUCLEOTIDE SEQUENCE [LARGE SCALE GENOMIC DNA]</scope>
    <source>
        <strain evidence="3">JCM 19635</strain>
    </source>
</reference>
<organism evidence="2 3">
    <name type="scientific">Hymenobacter humi</name>
    <dbReference type="NCBI Taxonomy" id="1411620"/>
    <lineage>
        <taxon>Bacteria</taxon>
        <taxon>Pseudomonadati</taxon>
        <taxon>Bacteroidota</taxon>
        <taxon>Cytophagia</taxon>
        <taxon>Cytophagales</taxon>
        <taxon>Hymenobacteraceae</taxon>
        <taxon>Hymenobacter</taxon>
    </lineage>
</organism>
<dbReference type="InterPro" id="IPR052339">
    <property type="entry name" value="Fe-S_Maturation_MIP18"/>
</dbReference>
<dbReference type="SUPFAM" id="SSF117916">
    <property type="entry name" value="Fe-S cluster assembly (FSCA) domain-like"/>
    <property type="match status" value="1"/>
</dbReference>
<dbReference type="EMBL" id="JBHTEK010000001">
    <property type="protein sequence ID" value="MFC7669461.1"/>
    <property type="molecule type" value="Genomic_DNA"/>
</dbReference>
<dbReference type="InterPro" id="IPR034904">
    <property type="entry name" value="FSCA_dom_sf"/>
</dbReference>
<evidence type="ECO:0000313" key="3">
    <source>
        <dbReference type="Proteomes" id="UP001596513"/>
    </source>
</evidence>
<evidence type="ECO:0000259" key="1">
    <source>
        <dbReference type="Pfam" id="PF01883"/>
    </source>
</evidence>
<dbReference type="PANTHER" id="PTHR42831">
    <property type="entry name" value="FE-S PROTEIN MATURATION AUXILIARY FACTOR YITW"/>
    <property type="match status" value="1"/>
</dbReference>
<dbReference type="Pfam" id="PF01883">
    <property type="entry name" value="FeS_assembly_P"/>
    <property type="match status" value="1"/>
</dbReference>
<dbReference type="RefSeq" id="WP_380204962.1">
    <property type="nucleotide sequence ID" value="NZ_JBHTEK010000001.1"/>
</dbReference>
<dbReference type="InterPro" id="IPR002744">
    <property type="entry name" value="MIP18-like"/>
</dbReference>
<dbReference type="Proteomes" id="UP001596513">
    <property type="component" value="Unassembled WGS sequence"/>
</dbReference>
<evidence type="ECO:0000313" key="2">
    <source>
        <dbReference type="EMBL" id="MFC7669461.1"/>
    </source>
</evidence>